<protein>
    <submittedName>
        <fullName evidence="1">Uncharacterized protein</fullName>
    </submittedName>
</protein>
<proteinExistence type="predicted"/>
<dbReference type="STRING" id="362413.RC62_2596"/>
<dbReference type="AlphaFoldDB" id="A0A0Q0XNS7"/>
<name>A0A0Q0XNS7_9FLAO</name>
<evidence type="ECO:0000313" key="1">
    <source>
        <dbReference type="EMBL" id="KQB37430.1"/>
    </source>
</evidence>
<sequence length="154" mass="17847">MKKNNNETHHFLPSGEWEGFYCYSNSSHQHKMSIELNFANSIVSGSGSDDVNSFRWNGTYNLEHFKIKMVKKYPTHIINYNGDIDENGIWGVWDNPEDLSGFDEFGPALLQNIKAMTHGGFHIWPKASNNESKEEVQEEVKESKKLKEFYIQKI</sequence>
<evidence type="ECO:0000313" key="2">
    <source>
        <dbReference type="Proteomes" id="UP000050443"/>
    </source>
</evidence>
<comment type="caution">
    <text evidence="1">The sequence shown here is derived from an EMBL/GenBank/DDBJ whole genome shotgun (WGS) entry which is preliminary data.</text>
</comment>
<accession>A0A0Q0XNS7</accession>
<organism evidence="1 2">
    <name type="scientific">Flavobacterium aquidurense</name>
    <dbReference type="NCBI Taxonomy" id="362413"/>
    <lineage>
        <taxon>Bacteria</taxon>
        <taxon>Pseudomonadati</taxon>
        <taxon>Bacteroidota</taxon>
        <taxon>Flavobacteriia</taxon>
        <taxon>Flavobacteriales</taxon>
        <taxon>Flavobacteriaceae</taxon>
        <taxon>Flavobacterium</taxon>
    </lineage>
</organism>
<dbReference type="PATRIC" id="fig|362413.3.peg.2542"/>
<dbReference type="OrthoDB" id="982347at2"/>
<reference evidence="1 2" key="1">
    <citation type="submission" date="2014-09" db="EMBL/GenBank/DDBJ databases">
        <title>Genome sequence of Flavobacterium aquidurense RC62.</title>
        <authorList>
            <person name="Kim J.F."/>
            <person name="Kwak M.-J."/>
        </authorList>
    </citation>
    <scope>NUCLEOTIDE SEQUENCE [LARGE SCALE GENOMIC DNA]</scope>
    <source>
        <strain evidence="1 2">RC62</strain>
    </source>
</reference>
<dbReference type="Proteomes" id="UP000050443">
    <property type="component" value="Unassembled WGS sequence"/>
</dbReference>
<dbReference type="EMBL" id="JRLF01000015">
    <property type="protein sequence ID" value="KQB37430.1"/>
    <property type="molecule type" value="Genomic_DNA"/>
</dbReference>
<gene>
    <name evidence="1" type="ORF">RC62_2596</name>
</gene>
<dbReference type="RefSeq" id="WP_055098165.1">
    <property type="nucleotide sequence ID" value="NZ_JRLF01000015.1"/>
</dbReference>